<keyword evidence="2" id="KW-1185">Reference proteome</keyword>
<dbReference type="RefSeq" id="WP_206657833.1">
    <property type="nucleotide sequence ID" value="NZ_CP071182.1"/>
</dbReference>
<dbReference type="AlphaFoldDB" id="A0A9X7Z8M9"/>
<dbReference type="EMBL" id="CP071182">
    <property type="protein sequence ID" value="QSO48498.1"/>
    <property type="molecule type" value="Genomic_DNA"/>
</dbReference>
<protein>
    <submittedName>
        <fullName evidence="1">Uncharacterized protein</fullName>
    </submittedName>
</protein>
<name>A0A9X7Z8M9_9BACL</name>
<evidence type="ECO:0000313" key="2">
    <source>
        <dbReference type="Proteomes" id="UP000663505"/>
    </source>
</evidence>
<gene>
    <name evidence="1" type="ORF">JZ786_05785</name>
</gene>
<dbReference type="Proteomes" id="UP000663505">
    <property type="component" value="Chromosome"/>
</dbReference>
<sequence length="148" mass="17165">MKNATATVEKNTFEMSPLQMDLVKRVIECVEECKTDRTRVMFAKKEDYHEYDGREFSARDYGDEERDGYIWVCFNGYMCGDSIQEMSWGDEMTFEDFTSGNYIVPQVFRDFDAIAVKHVAWFIGDSDVCHTAPEEPGGVETDMYYFVG</sequence>
<evidence type="ECO:0000313" key="1">
    <source>
        <dbReference type="EMBL" id="QSO48498.1"/>
    </source>
</evidence>
<reference evidence="1 2" key="1">
    <citation type="submission" date="2021-02" db="EMBL/GenBank/DDBJ databases">
        <title>Alicyclobacillus curvatus sp. nov. and Alicyclobacillus mengziensis sp. nov., two acidophilic bacteria isolated from acid mine drainage.</title>
        <authorList>
            <person name="Huang Y."/>
        </authorList>
    </citation>
    <scope>NUCLEOTIDE SEQUENCE [LARGE SCALE GENOMIC DNA]</scope>
    <source>
        <strain evidence="1 2">S30H14</strain>
    </source>
</reference>
<organism evidence="1 2">
    <name type="scientific">Alicyclobacillus mengziensis</name>
    <dbReference type="NCBI Taxonomy" id="2931921"/>
    <lineage>
        <taxon>Bacteria</taxon>
        <taxon>Bacillati</taxon>
        <taxon>Bacillota</taxon>
        <taxon>Bacilli</taxon>
        <taxon>Bacillales</taxon>
        <taxon>Alicyclobacillaceae</taxon>
        <taxon>Alicyclobacillus</taxon>
    </lineage>
</organism>
<proteinExistence type="predicted"/>
<dbReference type="KEGG" id="afx:JZ786_05785"/>
<accession>A0A9X7Z8M9</accession>